<dbReference type="PANTHER" id="PTHR37038:SF12">
    <property type="entry name" value="TRANSCRIPTIONAL REGULATOR"/>
    <property type="match status" value="1"/>
</dbReference>
<evidence type="ECO:0000313" key="2">
    <source>
        <dbReference type="EMBL" id="MFD1411027.1"/>
    </source>
</evidence>
<proteinExistence type="predicted"/>
<accession>A0ABW4BLB9</accession>
<dbReference type="CDD" id="cd00093">
    <property type="entry name" value="HTH_XRE"/>
    <property type="match status" value="1"/>
</dbReference>
<dbReference type="InterPro" id="IPR010982">
    <property type="entry name" value="Lambda_DNA-bd_dom_sf"/>
</dbReference>
<dbReference type="SMART" id="SM00530">
    <property type="entry name" value="HTH_XRE"/>
    <property type="match status" value="1"/>
</dbReference>
<dbReference type="InterPro" id="IPR010057">
    <property type="entry name" value="Transcription_activator_Rgg_C"/>
</dbReference>
<protein>
    <submittedName>
        <fullName evidence="2">Helix-turn-helix domain-containing protein</fullName>
    </submittedName>
</protein>
<reference evidence="3" key="1">
    <citation type="journal article" date="2019" name="Int. J. Syst. Evol. Microbiol.">
        <title>The Global Catalogue of Microorganisms (GCM) 10K type strain sequencing project: providing services to taxonomists for standard genome sequencing and annotation.</title>
        <authorList>
            <consortium name="The Broad Institute Genomics Platform"/>
            <consortium name="The Broad Institute Genome Sequencing Center for Infectious Disease"/>
            <person name="Wu L."/>
            <person name="Ma J."/>
        </authorList>
    </citation>
    <scope>NUCLEOTIDE SEQUENCE [LARGE SCALE GENOMIC DNA]</scope>
    <source>
        <strain evidence="3">CCM 8937</strain>
    </source>
</reference>
<dbReference type="PROSITE" id="PS50943">
    <property type="entry name" value="HTH_CROC1"/>
    <property type="match status" value="1"/>
</dbReference>
<comment type="caution">
    <text evidence="2">The sequence shown here is derived from an EMBL/GenBank/DDBJ whole genome shotgun (WGS) entry which is preliminary data.</text>
</comment>
<name>A0ABW4BLB9_9LACO</name>
<dbReference type="RefSeq" id="WP_164509247.1">
    <property type="nucleotide sequence ID" value="NZ_JBHTOH010000033.1"/>
</dbReference>
<dbReference type="InterPro" id="IPR001387">
    <property type="entry name" value="Cro/C1-type_HTH"/>
</dbReference>
<dbReference type="EMBL" id="JBHTOH010000033">
    <property type="protein sequence ID" value="MFD1411027.1"/>
    <property type="molecule type" value="Genomic_DNA"/>
</dbReference>
<gene>
    <name evidence="2" type="ORF">ACFQ4R_05315</name>
</gene>
<evidence type="ECO:0000259" key="1">
    <source>
        <dbReference type="PROSITE" id="PS50943"/>
    </source>
</evidence>
<dbReference type="NCBIfam" id="TIGR01716">
    <property type="entry name" value="RGG_Cterm"/>
    <property type="match status" value="1"/>
</dbReference>
<keyword evidence="3" id="KW-1185">Reference proteome</keyword>
<feature type="domain" description="HTH cro/C1-type" evidence="1">
    <location>
        <begin position="12"/>
        <end position="65"/>
    </location>
</feature>
<organism evidence="2 3">
    <name type="scientific">Lapidilactobacillus gannanensis</name>
    <dbReference type="NCBI Taxonomy" id="2486002"/>
    <lineage>
        <taxon>Bacteria</taxon>
        <taxon>Bacillati</taxon>
        <taxon>Bacillota</taxon>
        <taxon>Bacilli</taxon>
        <taxon>Lactobacillales</taxon>
        <taxon>Lactobacillaceae</taxon>
        <taxon>Lapidilactobacillus</taxon>
    </lineage>
</organism>
<dbReference type="InterPro" id="IPR011990">
    <property type="entry name" value="TPR-like_helical_dom_sf"/>
</dbReference>
<dbReference type="Pfam" id="PF01381">
    <property type="entry name" value="HTH_3"/>
    <property type="match status" value="1"/>
</dbReference>
<dbReference type="Pfam" id="PF21259">
    <property type="entry name" value="Rgg_C"/>
    <property type="match status" value="1"/>
</dbReference>
<dbReference type="Proteomes" id="UP001597191">
    <property type="component" value="Unassembled WGS sequence"/>
</dbReference>
<dbReference type="InterPro" id="IPR053163">
    <property type="entry name" value="HTH-type_regulator_Rgg"/>
</dbReference>
<evidence type="ECO:0000313" key="3">
    <source>
        <dbReference type="Proteomes" id="UP001597191"/>
    </source>
</evidence>
<dbReference type="Gene3D" id="1.25.40.10">
    <property type="entry name" value="Tetratricopeptide repeat domain"/>
    <property type="match status" value="1"/>
</dbReference>
<sequence>MEVIQIEHYQIIKQLREERGLSQSFLAEGLTTREAVSKFERRGTKISAETLFWFLEKMNITLEEYYHICSNGILPKKQQIIVDGYKHLSTYSSLQTLLTDLSNLSCGTNDPFYRLLIVQFRSLYYWLKNDLVNDNYIDNDRQEIQHYLNGIDTWGRFELSLFNNLLFLFDSDYITATYKRTITKLMSYENIIYYRNDITGFMSNALFIFWQRNDYQYMKSIISDLQLLTKDEDYCFYKITCKTFEKIYQAQNDLNLEDLKTEFDILNYLGYESTVNDYYTAYNIAKSKP</sequence>
<dbReference type="SUPFAM" id="SSF47413">
    <property type="entry name" value="lambda repressor-like DNA-binding domains"/>
    <property type="match status" value="1"/>
</dbReference>
<dbReference type="PANTHER" id="PTHR37038">
    <property type="entry name" value="TRANSCRIPTIONAL REGULATOR-RELATED"/>
    <property type="match status" value="1"/>
</dbReference>